<comment type="similarity">
    <text evidence="3">Belongs to the transferrin family.</text>
</comment>
<evidence type="ECO:0000256" key="2">
    <source>
        <dbReference type="ARBA" id="ARBA00023157"/>
    </source>
</evidence>
<reference evidence="7" key="1">
    <citation type="submission" date="2025-05" db="UniProtKB">
        <authorList>
            <consortium name="EnsemblMetazoa"/>
        </authorList>
    </citation>
    <scope>IDENTIFICATION</scope>
</reference>
<dbReference type="InterPro" id="IPR016357">
    <property type="entry name" value="Transferrin"/>
</dbReference>
<protein>
    <recommendedName>
        <fullName evidence="3">Transferrin</fullName>
    </recommendedName>
</protein>
<dbReference type="Proteomes" id="UP001652700">
    <property type="component" value="Unplaced"/>
</dbReference>
<proteinExistence type="inferred from homology"/>
<dbReference type="EnsemblMetazoa" id="XM_050651139.1">
    <property type="protein sequence ID" value="XP_050507096.1"/>
    <property type="gene ID" value="LOC114326117"/>
</dbReference>
<dbReference type="PROSITE" id="PS51257">
    <property type="entry name" value="PROKAR_LIPOPROTEIN"/>
    <property type="match status" value="1"/>
</dbReference>
<keyword evidence="8" id="KW-1185">Reference proteome</keyword>
<feature type="chain" id="PRO_5047240795" description="Transferrin" evidence="5">
    <location>
        <begin position="20"/>
        <end position="713"/>
    </location>
</feature>
<name>A0ABM5KA80_DIAVI</name>
<keyword evidence="3" id="KW-0479">Metal-binding</keyword>
<keyword evidence="4" id="KW-0472">Membrane</keyword>
<dbReference type="RefSeq" id="XP_050507096.1">
    <property type="nucleotide sequence ID" value="XM_050651139.1"/>
</dbReference>
<keyword evidence="2" id="KW-1015">Disulfide bond</keyword>
<dbReference type="Pfam" id="PF00405">
    <property type="entry name" value="Transferrin"/>
    <property type="match status" value="2"/>
</dbReference>
<dbReference type="PIRSF" id="PIRSF002549">
    <property type="entry name" value="Transferrin"/>
    <property type="match status" value="1"/>
</dbReference>
<dbReference type="PANTHER" id="PTHR11485:SF34">
    <property type="entry name" value="SIGNAL RECOGNITION PARTICLE RECEPTOR SUBUNIT BETA"/>
    <property type="match status" value="1"/>
</dbReference>
<dbReference type="SMART" id="SM00094">
    <property type="entry name" value="TR_FER"/>
    <property type="match status" value="1"/>
</dbReference>
<keyword evidence="4" id="KW-1133">Transmembrane helix</keyword>
<keyword evidence="4" id="KW-0812">Transmembrane</keyword>
<accession>A0ABM5KA80</accession>
<feature type="domain" description="Transferrin-like" evidence="6">
    <location>
        <begin position="365"/>
        <end position="680"/>
    </location>
</feature>
<dbReference type="PROSITE" id="PS51408">
    <property type="entry name" value="TRANSFERRIN_LIKE_4"/>
    <property type="match status" value="2"/>
</dbReference>
<feature type="transmembrane region" description="Helical" evidence="4">
    <location>
        <begin position="691"/>
        <end position="708"/>
    </location>
</feature>
<evidence type="ECO:0000313" key="8">
    <source>
        <dbReference type="Proteomes" id="UP001652700"/>
    </source>
</evidence>
<keyword evidence="3" id="KW-0813">Transport</keyword>
<keyword evidence="1" id="KW-0677">Repeat</keyword>
<keyword evidence="3" id="KW-0410">Iron transport</keyword>
<dbReference type="Gene3D" id="3.40.190.10">
    <property type="entry name" value="Periplasmic binding protein-like II"/>
    <property type="match status" value="3"/>
</dbReference>
<feature type="signal peptide" evidence="5">
    <location>
        <begin position="1"/>
        <end position="19"/>
    </location>
</feature>
<dbReference type="GeneID" id="114326117"/>
<dbReference type="InterPro" id="IPR001156">
    <property type="entry name" value="Transferrin-like_dom"/>
</dbReference>
<organism evidence="7 8">
    <name type="scientific">Diabrotica virgifera virgifera</name>
    <name type="common">western corn rootworm</name>
    <dbReference type="NCBI Taxonomy" id="50390"/>
    <lineage>
        <taxon>Eukaryota</taxon>
        <taxon>Metazoa</taxon>
        <taxon>Ecdysozoa</taxon>
        <taxon>Arthropoda</taxon>
        <taxon>Hexapoda</taxon>
        <taxon>Insecta</taxon>
        <taxon>Pterygota</taxon>
        <taxon>Neoptera</taxon>
        <taxon>Endopterygota</taxon>
        <taxon>Coleoptera</taxon>
        <taxon>Polyphaga</taxon>
        <taxon>Cucujiformia</taxon>
        <taxon>Chrysomeloidea</taxon>
        <taxon>Chrysomelidae</taxon>
        <taxon>Galerucinae</taxon>
        <taxon>Diabroticina</taxon>
        <taxon>Diabroticites</taxon>
        <taxon>Diabrotica</taxon>
    </lineage>
</organism>
<evidence type="ECO:0000256" key="4">
    <source>
        <dbReference type="SAM" id="Phobius"/>
    </source>
</evidence>
<evidence type="ECO:0000313" key="7">
    <source>
        <dbReference type="EnsemblMetazoa" id="XP_050507096.1"/>
    </source>
</evidence>
<comment type="function">
    <text evidence="3">Transferrins are iron binding transport proteins which bind Fe(3+) ion in association with the binding of an anion, usually bicarbonate.</text>
</comment>
<keyword evidence="3" id="KW-0406">Ion transport</keyword>
<sequence>MTRLAYFSTCCIVFVGVLAVVSCEKYKLCIVDGKGSLKKSQRYCPDLDVADSKVECVVAPDRTDCLRQILKGKADFSVFSPEDLVAANNEGVQILVTNELRYVNTPFDYEVVAVVDKKSGIKSRHDLKGKNYCHPGHGYETDWTKILANFFEASVTTPSCDPLLSLSENRVKATSDFFGAACKAGPWVHDPILDIQLKRKYTNLCDLCGDPEKCSMDDKYWGRRGSLYCLTDGAGDISWARLDDVRPHFGLVPGSPEASADGYYFLCPNDSIMPLNSTNPCVWVVKPWPVVATRRTVADDIQKIVSPLSHSDRISWRYSLLMLLETAYTTFYKLPNIDPIETYLDHATGYLSANSFSGCHPPRTITICTTSIKEHAKCSWMRESASVYGIEPDLECVKADNKTHCMWALNNNNHNQYIADVVIVPTDLVHQAQTKYNLTTLFYETVLDNEKYITVAATTSKTKMTSMEDVRGKKICFPVYDGVAWNTVKNVLFNKSVIHNCPLDKEMANFFGPSCTPGVPKRSGFEKLEELCQGDTFDGELGALHCLASGKGDVAFVSQNSISKFMAAYHANEVVQIQASCINKTSACHLSWAPVGQAMVRGNATELWKKDTLDVFLQLDELFGKNYKSTTNAFTMFGRYDDEHDLLFHDVTEKLRTVPTLKENDPMPFVYETSLNSDRQCLMSGSSNSRFTFSLFLFVTCLYLVYSVKNVLL</sequence>
<dbReference type="PANTHER" id="PTHR11485">
    <property type="entry name" value="TRANSFERRIN"/>
    <property type="match status" value="1"/>
</dbReference>
<evidence type="ECO:0000256" key="5">
    <source>
        <dbReference type="SAM" id="SignalP"/>
    </source>
</evidence>
<evidence type="ECO:0000256" key="1">
    <source>
        <dbReference type="ARBA" id="ARBA00022737"/>
    </source>
</evidence>
<keyword evidence="3" id="KW-0408">Iron</keyword>
<feature type="domain" description="Transferrin-like" evidence="6">
    <location>
        <begin position="26"/>
        <end position="364"/>
    </location>
</feature>
<dbReference type="CDD" id="cd13529">
    <property type="entry name" value="PBP2_transferrin"/>
    <property type="match status" value="2"/>
</dbReference>
<dbReference type="PRINTS" id="PR00422">
    <property type="entry name" value="TRANSFERRIN"/>
</dbReference>
<evidence type="ECO:0000256" key="3">
    <source>
        <dbReference type="PIRNR" id="PIRNR002549"/>
    </source>
</evidence>
<keyword evidence="5" id="KW-0732">Signal</keyword>
<evidence type="ECO:0000259" key="6">
    <source>
        <dbReference type="PROSITE" id="PS51408"/>
    </source>
</evidence>
<dbReference type="SUPFAM" id="SSF53850">
    <property type="entry name" value="Periplasmic binding protein-like II"/>
    <property type="match status" value="2"/>
</dbReference>